<evidence type="ECO:0000259" key="7">
    <source>
        <dbReference type="PROSITE" id="PS51782"/>
    </source>
</evidence>
<protein>
    <submittedName>
        <fullName evidence="8">LysM domain-containing protein</fullName>
    </submittedName>
</protein>
<evidence type="ECO:0000256" key="6">
    <source>
        <dbReference type="SAM" id="SignalP"/>
    </source>
</evidence>
<evidence type="ECO:0000256" key="2">
    <source>
        <dbReference type="ARBA" id="ARBA00022729"/>
    </source>
</evidence>
<comment type="similarity">
    <text evidence="4">Belongs to the secreted LysM effector family.</text>
</comment>
<feature type="signal peptide" evidence="6">
    <location>
        <begin position="1"/>
        <end position="21"/>
    </location>
</feature>
<feature type="domain" description="LysM" evidence="7">
    <location>
        <begin position="770"/>
        <end position="816"/>
    </location>
</feature>
<comment type="caution">
    <text evidence="8">The sequence shown here is derived from an EMBL/GenBank/DDBJ whole genome shotgun (WGS) entry which is preliminary data.</text>
</comment>
<dbReference type="CDD" id="cd00118">
    <property type="entry name" value="LysM"/>
    <property type="match status" value="4"/>
</dbReference>
<keyword evidence="1" id="KW-0147">Chitin-binding</keyword>
<proteinExistence type="inferred from homology"/>
<feature type="domain" description="LysM" evidence="7">
    <location>
        <begin position="445"/>
        <end position="491"/>
    </location>
</feature>
<accession>A0A4R8RRM9</accession>
<feature type="chain" id="PRO_5020732423" evidence="6">
    <location>
        <begin position="22"/>
        <end position="906"/>
    </location>
</feature>
<dbReference type="SMART" id="SM00257">
    <property type="entry name" value="LysM"/>
    <property type="match status" value="4"/>
</dbReference>
<dbReference type="SUPFAM" id="SSF54106">
    <property type="entry name" value="LysM domain"/>
    <property type="match status" value="4"/>
</dbReference>
<dbReference type="EMBL" id="RYZW01000003">
    <property type="protein sequence ID" value="TDZ74623.1"/>
    <property type="molecule type" value="Genomic_DNA"/>
</dbReference>
<feature type="compositionally biased region" description="Pro residues" evidence="5">
    <location>
        <begin position="646"/>
        <end position="656"/>
    </location>
</feature>
<dbReference type="Proteomes" id="UP000295703">
    <property type="component" value="Unassembled WGS sequence"/>
</dbReference>
<dbReference type="InterPro" id="IPR036779">
    <property type="entry name" value="LysM_dom_sf"/>
</dbReference>
<feature type="region of interest" description="Disordered" evidence="5">
    <location>
        <begin position="646"/>
        <end position="673"/>
    </location>
</feature>
<evidence type="ECO:0000256" key="3">
    <source>
        <dbReference type="ARBA" id="ARBA00023026"/>
    </source>
</evidence>
<feature type="domain" description="LysM" evidence="7">
    <location>
        <begin position="855"/>
        <end position="901"/>
    </location>
</feature>
<dbReference type="InterPro" id="IPR018392">
    <property type="entry name" value="LysM"/>
</dbReference>
<organism evidence="8 9">
    <name type="scientific">Colletotrichum trifolii</name>
    <dbReference type="NCBI Taxonomy" id="5466"/>
    <lineage>
        <taxon>Eukaryota</taxon>
        <taxon>Fungi</taxon>
        <taxon>Dikarya</taxon>
        <taxon>Ascomycota</taxon>
        <taxon>Pezizomycotina</taxon>
        <taxon>Sordariomycetes</taxon>
        <taxon>Hypocreomycetidae</taxon>
        <taxon>Glomerellales</taxon>
        <taxon>Glomerellaceae</taxon>
        <taxon>Colletotrichum</taxon>
        <taxon>Colletotrichum orbiculare species complex</taxon>
    </lineage>
</organism>
<dbReference type="STRING" id="5466.A0A4R8RRM9"/>
<evidence type="ECO:0000256" key="5">
    <source>
        <dbReference type="SAM" id="MobiDB-lite"/>
    </source>
</evidence>
<dbReference type="PANTHER" id="PTHR34997">
    <property type="entry name" value="AM15"/>
    <property type="match status" value="1"/>
</dbReference>
<name>A0A4R8RRM9_COLTR</name>
<feature type="domain" description="LysM" evidence="7">
    <location>
        <begin position="683"/>
        <end position="729"/>
    </location>
</feature>
<sequence>MEAKTKLLVWTLLVFGGSVTAQVNLFGGNQVQLFKTLELSRACAVALNTPLRCPAMVQSLSYPDYTLNITTEKLDSFCGANCQTDIADVAERLALRCGDDVLNLQIGDISFAEFGEFIKHRSDLLCLKESSEGRFCQLAMTEWDISESNGNSVTWPEHTSKCWIDEETGDCFPEDEYAEDVSGDVPDWMFPADDYAAEDYFRDRSGVLEGAKWHSLGSSKSLDWDEYPLEVQCNRCFWKTFAMGQENQWSHMRWDPWTEQIWANMVRNCDIRGEERTITPFKNLTGIEPPPDIGPSIDWDLCPSTTTISPTNEDIIWEFAQKASLPMACVRRFNPVEYYTADSLRGRRLCLPLTCETAVVDEITNVQDFVEKKLEGVAMYQFLEWNQCLHKSSMLLRHDTVCLGPHRGRFTPTPTGVAQSTVFTTTATPDPTARPPPQTIRNCGLFHVVTESDTCAALSLRFRVTVNKLRNMNPTIDSECTNLSVGRSYCVAPVNGTEVPDVTTTYPAPPGTSGGAPQQRTAPTVLTTTSAYEHPSIKESPRKPDLIVESAMARLATQVVLLLAAAATAVVARSPAARFPYDDNTTSWCTWWLNYEGVESCNDILDANWITIDEFRRWNPSVGAACAGLETERSYCVEAFGEPEPTAVPTPTPTVSPTPTAAPGNGVTTPQPTQPGMVDNCNRFHFVEQGDSCAAIASRNGISLAQLVAWNDVGGAGCRDLWANVNVCVGILGSSPTSAAPPTSTTTAPAGNGIATPQPAQPGMVDNCDRFHLVAQGDSCAAIASRNGISLAQLVAWNNVGGADCRDLWANAYVCVRVIGVTPTTPAPAPTIAPPGNGISTPVPTKPGMVGNCDRFYYVEQGDSCDGIVARHGITLAQFTAWNDVGGADCRGMWANAWVCVRVLRV</sequence>
<keyword evidence="2 6" id="KW-0732">Signal</keyword>
<feature type="region of interest" description="Disordered" evidence="5">
    <location>
        <begin position="737"/>
        <end position="761"/>
    </location>
</feature>
<evidence type="ECO:0000256" key="1">
    <source>
        <dbReference type="ARBA" id="ARBA00022669"/>
    </source>
</evidence>
<feature type="compositionally biased region" description="Low complexity" evidence="5">
    <location>
        <begin position="737"/>
        <end position="750"/>
    </location>
</feature>
<dbReference type="GO" id="GO:0008061">
    <property type="term" value="F:chitin binding"/>
    <property type="evidence" value="ECO:0007669"/>
    <property type="project" value="UniProtKB-KW"/>
</dbReference>
<dbReference type="AlphaFoldDB" id="A0A4R8RRM9"/>
<dbReference type="PANTHER" id="PTHR34997:SF2">
    <property type="entry name" value="LYSM DOMAIN-CONTAINING PROTEIN-RELATED"/>
    <property type="match status" value="1"/>
</dbReference>
<reference evidence="8 9" key="1">
    <citation type="submission" date="2018-12" db="EMBL/GenBank/DDBJ databases">
        <title>Genome sequence and assembly of Colletotrichum trifolii.</title>
        <authorList>
            <person name="Gan P."/>
            <person name="Shirasu K."/>
        </authorList>
    </citation>
    <scope>NUCLEOTIDE SEQUENCE [LARGE SCALE GENOMIC DNA]</scope>
    <source>
        <strain evidence="8 9">543-2</strain>
    </source>
</reference>
<dbReference type="Pfam" id="PF01476">
    <property type="entry name" value="LysM"/>
    <property type="match status" value="4"/>
</dbReference>
<keyword evidence="3" id="KW-0843">Virulence</keyword>
<dbReference type="Gene3D" id="3.10.350.10">
    <property type="entry name" value="LysM domain"/>
    <property type="match status" value="5"/>
</dbReference>
<gene>
    <name evidence="8" type="ORF">CTRI78_v000495</name>
</gene>
<dbReference type="PROSITE" id="PS51782">
    <property type="entry name" value="LYSM"/>
    <property type="match status" value="4"/>
</dbReference>
<evidence type="ECO:0000256" key="4">
    <source>
        <dbReference type="ARBA" id="ARBA00044955"/>
    </source>
</evidence>
<keyword evidence="9" id="KW-1185">Reference proteome</keyword>
<evidence type="ECO:0000313" key="9">
    <source>
        <dbReference type="Proteomes" id="UP000295703"/>
    </source>
</evidence>
<dbReference type="InterPro" id="IPR052210">
    <property type="entry name" value="LysM1-like"/>
</dbReference>
<evidence type="ECO:0000313" key="8">
    <source>
        <dbReference type="EMBL" id="TDZ74623.1"/>
    </source>
</evidence>